<dbReference type="Proteomes" id="UP000799428">
    <property type="component" value="Unassembled WGS sequence"/>
</dbReference>
<dbReference type="GO" id="GO:0033617">
    <property type="term" value="P:mitochondrial respiratory chain complex IV assembly"/>
    <property type="evidence" value="ECO:0007669"/>
    <property type="project" value="InterPro"/>
</dbReference>
<comment type="similarity">
    <text evidence="2 9">Belongs to the COX20 family.</text>
</comment>
<sequence>MADDTRKPNEIEAPSLPLPPKGPANIMPGGTAHTAGGKPAGDEELTYFQVVKRLGPEYYLNYHKRPCVRDSQLTGIASGFAGGSMAGIVGRGVMMSCHFAVGTWVATSVLSYQYCQYQRSKEKKGMRQAHELMDRKRATAEAKREARRKAKEEYERREEERIKEEEKKKTWSYWLNKNAKFW</sequence>
<protein>
    <recommendedName>
        <fullName evidence="3 9">Cytochrome c oxidase assembly protein COX20, mitochondrial</fullName>
    </recommendedName>
</protein>
<evidence type="ECO:0000256" key="6">
    <source>
        <dbReference type="ARBA" id="ARBA00022989"/>
    </source>
</evidence>
<keyword evidence="7 9" id="KW-0496">Mitochondrion</keyword>
<dbReference type="Pfam" id="PF12597">
    <property type="entry name" value="Cox20"/>
    <property type="match status" value="1"/>
</dbReference>
<name>A0A6G1KMR4_9PLEO</name>
<evidence type="ECO:0000313" key="11">
    <source>
        <dbReference type="EMBL" id="KAF2714134.1"/>
    </source>
</evidence>
<reference evidence="11" key="1">
    <citation type="journal article" date="2020" name="Stud. Mycol.">
        <title>101 Dothideomycetes genomes: a test case for predicting lifestyles and emergence of pathogens.</title>
        <authorList>
            <person name="Haridas S."/>
            <person name="Albert R."/>
            <person name="Binder M."/>
            <person name="Bloem J."/>
            <person name="Labutti K."/>
            <person name="Salamov A."/>
            <person name="Andreopoulos B."/>
            <person name="Baker S."/>
            <person name="Barry K."/>
            <person name="Bills G."/>
            <person name="Bluhm B."/>
            <person name="Cannon C."/>
            <person name="Castanera R."/>
            <person name="Culley D."/>
            <person name="Daum C."/>
            <person name="Ezra D."/>
            <person name="Gonzalez J."/>
            <person name="Henrissat B."/>
            <person name="Kuo A."/>
            <person name="Liang C."/>
            <person name="Lipzen A."/>
            <person name="Lutzoni F."/>
            <person name="Magnuson J."/>
            <person name="Mondo S."/>
            <person name="Nolan M."/>
            <person name="Ohm R."/>
            <person name="Pangilinan J."/>
            <person name="Park H.-J."/>
            <person name="Ramirez L."/>
            <person name="Alfaro M."/>
            <person name="Sun H."/>
            <person name="Tritt A."/>
            <person name="Yoshinaga Y."/>
            <person name="Zwiers L.-H."/>
            <person name="Turgeon B."/>
            <person name="Goodwin S."/>
            <person name="Spatafora J."/>
            <person name="Crous P."/>
            <person name="Grigoriev I."/>
        </authorList>
    </citation>
    <scope>NUCLEOTIDE SEQUENCE</scope>
    <source>
        <strain evidence="11">CBS 279.74</strain>
    </source>
</reference>
<evidence type="ECO:0000256" key="7">
    <source>
        <dbReference type="ARBA" id="ARBA00023128"/>
    </source>
</evidence>
<comment type="subcellular location">
    <subcellularLocation>
        <location evidence="1 9">Mitochondrion inner membrane</location>
    </subcellularLocation>
</comment>
<evidence type="ECO:0000256" key="5">
    <source>
        <dbReference type="ARBA" id="ARBA00022792"/>
    </source>
</evidence>
<feature type="compositionally biased region" description="Basic and acidic residues" evidence="10">
    <location>
        <begin position="1"/>
        <end position="10"/>
    </location>
</feature>
<evidence type="ECO:0000256" key="3">
    <source>
        <dbReference type="ARBA" id="ARBA00017689"/>
    </source>
</evidence>
<dbReference type="GO" id="GO:0005743">
    <property type="term" value="C:mitochondrial inner membrane"/>
    <property type="evidence" value="ECO:0007669"/>
    <property type="project" value="UniProtKB-SubCell"/>
</dbReference>
<evidence type="ECO:0000256" key="4">
    <source>
        <dbReference type="ARBA" id="ARBA00022692"/>
    </source>
</evidence>
<evidence type="ECO:0000256" key="9">
    <source>
        <dbReference type="PIRNR" id="PIRNR007871"/>
    </source>
</evidence>
<evidence type="ECO:0000256" key="10">
    <source>
        <dbReference type="SAM" id="MobiDB-lite"/>
    </source>
</evidence>
<dbReference type="OrthoDB" id="14603at2759"/>
<dbReference type="InterPro" id="IPR022533">
    <property type="entry name" value="Cox20"/>
</dbReference>
<evidence type="ECO:0000256" key="2">
    <source>
        <dbReference type="ARBA" id="ARBA00009575"/>
    </source>
</evidence>
<organism evidence="11 12">
    <name type="scientific">Pleomassaria siparia CBS 279.74</name>
    <dbReference type="NCBI Taxonomy" id="1314801"/>
    <lineage>
        <taxon>Eukaryota</taxon>
        <taxon>Fungi</taxon>
        <taxon>Dikarya</taxon>
        <taxon>Ascomycota</taxon>
        <taxon>Pezizomycotina</taxon>
        <taxon>Dothideomycetes</taxon>
        <taxon>Pleosporomycetidae</taxon>
        <taxon>Pleosporales</taxon>
        <taxon>Pleomassariaceae</taxon>
        <taxon>Pleomassaria</taxon>
    </lineage>
</organism>
<keyword evidence="4" id="KW-0812">Transmembrane</keyword>
<dbReference type="PANTHER" id="PTHR31586:SF1">
    <property type="entry name" value="CYTOCHROME C OXIDASE ASSEMBLY PROTEIN COX20, MITOCHONDRIAL"/>
    <property type="match status" value="1"/>
</dbReference>
<keyword evidence="8 9" id="KW-0472">Membrane</keyword>
<dbReference type="AlphaFoldDB" id="A0A6G1KMR4"/>
<accession>A0A6G1KMR4</accession>
<dbReference type="PIRSF" id="PIRSF007871">
    <property type="entry name" value="Cox20"/>
    <property type="match status" value="1"/>
</dbReference>
<dbReference type="EMBL" id="MU005765">
    <property type="protein sequence ID" value="KAF2714134.1"/>
    <property type="molecule type" value="Genomic_DNA"/>
</dbReference>
<gene>
    <name evidence="11" type="ORF">K504DRAFT_371152</name>
</gene>
<evidence type="ECO:0000256" key="1">
    <source>
        <dbReference type="ARBA" id="ARBA00004273"/>
    </source>
</evidence>
<feature type="region of interest" description="Disordered" evidence="10">
    <location>
        <begin position="134"/>
        <end position="161"/>
    </location>
</feature>
<evidence type="ECO:0000256" key="8">
    <source>
        <dbReference type="ARBA" id="ARBA00023136"/>
    </source>
</evidence>
<dbReference type="PANTHER" id="PTHR31586">
    <property type="entry name" value="CYTOCHROME C OXIDASE PROTEIN 20"/>
    <property type="match status" value="1"/>
</dbReference>
<evidence type="ECO:0000313" key="12">
    <source>
        <dbReference type="Proteomes" id="UP000799428"/>
    </source>
</evidence>
<keyword evidence="6" id="KW-1133">Transmembrane helix</keyword>
<keyword evidence="5 9" id="KW-0999">Mitochondrion inner membrane</keyword>
<feature type="region of interest" description="Disordered" evidence="10">
    <location>
        <begin position="1"/>
        <end position="38"/>
    </location>
</feature>
<keyword evidence="12" id="KW-1185">Reference proteome</keyword>
<proteinExistence type="inferred from homology"/>
<comment type="function">
    <text evidence="9">Involved in the assembly of the cytochrome c oxidase complex.</text>
</comment>